<dbReference type="Gene3D" id="2.30.180.10">
    <property type="entry name" value="FAS1 domain"/>
    <property type="match status" value="1"/>
</dbReference>
<proteinExistence type="predicted"/>
<dbReference type="RefSeq" id="WP_160717294.1">
    <property type="nucleotide sequence ID" value="NZ_JAABOK010000018.1"/>
</dbReference>
<organism evidence="2 3">
    <name type="scientific">Chitinophaga solisilvae</name>
    <dbReference type="NCBI Taxonomy" id="1233460"/>
    <lineage>
        <taxon>Bacteria</taxon>
        <taxon>Pseudomonadati</taxon>
        <taxon>Bacteroidota</taxon>
        <taxon>Chitinophagia</taxon>
        <taxon>Chitinophagales</taxon>
        <taxon>Chitinophagaceae</taxon>
        <taxon>Chitinophaga</taxon>
    </lineage>
</organism>
<dbReference type="PROSITE" id="PS51257">
    <property type="entry name" value="PROKAR_LIPOPROTEIN"/>
    <property type="match status" value="1"/>
</dbReference>
<dbReference type="AlphaFoldDB" id="A0A9Q5GV80"/>
<feature type="chain" id="PRO_5040257551" description="FAS1 domain-containing protein" evidence="1">
    <location>
        <begin position="19"/>
        <end position="223"/>
    </location>
</feature>
<accession>A0A9Q5GV80</accession>
<dbReference type="Proteomes" id="UP000281028">
    <property type="component" value="Unassembled WGS sequence"/>
</dbReference>
<evidence type="ECO:0000313" key="3">
    <source>
        <dbReference type="Proteomes" id="UP000281028"/>
    </source>
</evidence>
<protein>
    <recommendedName>
        <fullName evidence="4">FAS1 domain-containing protein</fullName>
    </recommendedName>
</protein>
<dbReference type="InterPro" id="IPR036378">
    <property type="entry name" value="FAS1_dom_sf"/>
</dbReference>
<dbReference type="SUPFAM" id="SSF82153">
    <property type="entry name" value="FAS1 domain"/>
    <property type="match status" value="1"/>
</dbReference>
<evidence type="ECO:0000256" key="1">
    <source>
        <dbReference type="SAM" id="SignalP"/>
    </source>
</evidence>
<comment type="caution">
    <text evidence="2">The sequence shown here is derived from an EMBL/GenBank/DDBJ whole genome shotgun (WGS) entry which is preliminary data.</text>
</comment>
<feature type="signal peptide" evidence="1">
    <location>
        <begin position="1"/>
        <end position="18"/>
    </location>
</feature>
<evidence type="ECO:0000313" key="2">
    <source>
        <dbReference type="EMBL" id="NSL90891.1"/>
    </source>
</evidence>
<dbReference type="EMBL" id="RIAR02000001">
    <property type="protein sequence ID" value="NSL90891.1"/>
    <property type="molecule type" value="Genomic_DNA"/>
</dbReference>
<keyword evidence="3" id="KW-1185">Reference proteome</keyword>
<gene>
    <name evidence="2" type="ORF">ECE50_028970</name>
</gene>
<sequence>MKKNIAFTAAVLMTAVIALFTSCRKTNYYLDGGLSGQSEAEKNLSVYDFLASRSNHMFDSLIKIIDLTNSKALVNQQNITFFAVPNKGVRRLQLNYVPDDKQAPRALEAISKDTLLMLLNRFIIPGNRISLEQAVKDKRRFYRAANGDSLYIVGTDGGIKPGESTIQTSAFTIEFEHVKIPGTDTVKYVGKMQTHNLITANAMIHVLNESSSFGAGLKQRYNR</sequence>
<reference evidence="2" key="1">
    <citation type="submission" date="2020-05" db="EMBL/GenBank/DDBJ databases">
        <title>Chitinophaga laudate sp. nov., isolated from a tropical peat swamp.</title>
        <authorList>
            <person name="Goh C.B.S."/>
            <person name="Lee M.S."/>
            <person name="Parimannan S."/>
            <person name="Pasbakhsh P."/>
            <person name="Yule C.M."/>
            <person name="Rajandas H."/>
            <person name="Loke S."/>
            <person name="Croft L."/>
            <person name="Tan J.B.L."/>
        </authorList>
    </citation>
    <scope>NUCLEOTIDE SEQUENCE</scope>
    <source>
        <strain evidence="2">Mgbs1</strain>
    </source>
</reference>
<keyword evidence="1" id="KW-0732">Signal</keyword>
<evidence type="ECO:0008006" key="4">
    <source>
        <dbReference type="Google" id="ProtNLM"/>
    </source>
</evidence>
<name>A0A9Q5GV80_9BACT</name>